<dbReference type="Gene3D" id="3.40.50.300">
    <property type="entry name" value="P-loop containing nucleotide triphosphate hydrolases"/>
    <property type="match status" value="1"/>
</dbReference>
<dbReference type="InterPro" id="IPR027417">
    <property type="entry name" value="P-loop_NTPase"/>
</dbReference>
<dbReference type="CDD" id="cd00009">
    <property type="entry name" value="AAA"/>
    <property type="match status" value="1"/>
</dbReference>
<evidence type="ECO:0000313" key="3">
    <source>
        <dbReference type="EMBL" id="KRL57408.1"/>
    </source>
</evidence>
<reference evidence="3 4" key="1">
    <citation type="journal article" date="2015" name="Genome Announc.">
        <title>Expanding the biotechnology potential of lactobacilli through comparative genomics of 213 strains and associated genera.</title>
        <authorList>
            <person name="Sun Z."/>
            <person name="Harris H.M."/>
            <person name="McCann A."/>
            <person name="Guo C."/>
            <person name="Argimon S."/>
            <person name="Zhang W."/>
            <person name="Yang X."/>
            <person name="Jeffery I.B."/>
            <person name="Cooney J.C."/>
            <person name="Kagawa T.F."/>
            <person name="Liu W."/>
            <person name="Song Y."/>
            <person name="Salvetti E."/>
            <person name="Wrobel A."/>
            <person name="Rasinkangas P."/>
            <person name="Parkhill J."/>
            <person name="Rea M.C."/>
            <person name="O'Sullivan O."/>
            <person name="Ritari J."/>
            <person name="Douillard F.P."/>
            <person name="Paul Ross R."/>
            <person name="Yang R."/>
            <person name="Briner A.E."/>
            <person name="Felis G.E."/>
            <person name="de Vos W.M."/>
            <person name="Barrangou R."/>
            <person name="Klaenhammer T.R."/>
            <person name="Caufield P.W."/>
            <person name="Cui Y."/>
            <person name="Zhang H."/>
            <person name="O'Toole P.W."/>
        </authorList>
    </citation>
    <scope>NUCLEOTIDE SEQUENCE [LARGE SCALE GENOMIC DNA]</scope>
    <source>
        <strain evidence="3 4">DSM 15814</strain>
    </source>
</reference>
<dbReference type="SUPFAM" id="SSF52540">
    <property type="entry name" value="P-loop containing nucleoside triphosphate hydrolases"/>
    <property type="match status" value="1"/>
</dbReference>
<dbReference type="PANTHER" id="PTHR30050">
    <property type="entry name" value="CHROMOSOMAL REPLICATION INITIATOR PROTEIN DNAA"/>
    <property type="match status" value="1"/>
</dbReference>
<dbReference type="OrthoDB" id="61127at2"/>
<proteinExistence type="predicted"/>
<dbReference type="AlphaFoldDB" id="A0A0R1RJX1"/>
<dbReference type="EMBL" id="AZFF01000001">
    <property type="protein sequence ID" value="KRL57408.1"/>
    <property type="molecule type" value="Genomic_DNA"/>
</dbReference>
<protein>
    <submittedName>
        <fullName evidence="3">Primosomal protein DnaI</fullName>
    </submittedName>
</protein>
<dbReference type="Pfam" id="PF00308">
    <property type="entry name" value="Bac_DnaA"/>
    <property type="match status" value="1"/>
</dbReference>
<organism evidence="3 4">
    <name type="scientific">Furfurilactobacillus rossiae DSM 15814</name>
    <dbReference type="NCBI Taxonomy" id="1114972"/>
    <lineage>
        <taxon>Bacteria</taxon>
        <taxon>Bacillati</taxon>
        <taxon>Bacillota</taxon>
        <taxon>Bacilli</taxon>
        <taxon>Lactobacillales</taxon>
        <taxon>Lactobacillaceae</taxon>
        <taxon>Furfurilactobacillus</taxon>
    </lineage>
</organism>
<evidence type="ECO:0000313" key="4">
    <source>
        <dbReference type="Proteomes" id="UP000051999"/>
    </source>
</evidence>
<dbReference type="NCBIfam" id="NF006505">
    <property type="entry name" value="PRK08939.1"/>
    <property type="match status" value="1"/>
</dbReference>
<dbReference type="STRING" id="1114972.FD35_GL000423"/>
<dbReference type="eggNOG" id="COG1484">
    <property type="taxonomic scope" value="Bacteria"/>
</dbReference>
<dbReference type="RefSeq" id="WP_017261690.1">
    <property type="nucleotide sequence ID" value="NZ_AUAW01000001.1"/>
</dbReference>
<dbReference type="PANTHER" id="PTHR30050:SF8">
    <property type="entry name" value="PRIMOSOMAL PROTEIN DNAI"/>
    <property type="match status" value="1"/>
</dbReference>
<evidence type="ECO:0000259" key="2">
    <source>
        <dbReference type="Pfam" id="PF07319"/>
    </source>
</evidence>
<dbReference type="InterPro" id="IPR013317">
    <property type="entry name" value="DnaA_dom"/>
</dbReference>
<dbReference type="PATRIC" id="fig|1114972.6.peg.424"/>
<feature type="domain" description="Chromosomal replication initiator protein DnaA ATPAse" evidence="1">
    <location>
        <begin position="143"/>
        <end position="242"/>
    </location>
</feature>
<sequence>MQDLGKSMRDLLNRQNLNSDYQRLIANAINDPDVQAFIKAHQDELAEDVLERNGSKLYEYVSQRDKLRAGHQVFAPGYEPKLVVSDHYVEVTYEPTEDTLLAQKRSMLKKRVHAVSMPKMIEQASFGDYNVDGEEEQRAKALRQAMQFVADYSQKPHEFHQGLYFYGNFGVGKTFLLGAIANELATLGYQSTLVHFPSFAVEMKNSIGKNNVAEKVDAIKQAPILMIDDIGADSMSSWVRDEVLGVVLEYRMQEELPTFFSSNFSMQQLSDQHLSINQRGEKEEVKAARLMQRIRFLSHEVVIQGPNRRPQ</sequence>
<dbReference type="Proteomes" id="UP000051999">
    <property type="component" value="Unassembled WGS sequence"/>
</dbReference>
<dbReference type="InterPro" id="IPR009928">
    <property type="entry name" value="DnaI_N"/>
</dbReference>
<dbReference type="GO" id="GO:0006260">
    <property type="term" value="P:DNA replication"/>
    <property type="evidence" value="ECO:0007669"/>
    <property type="project" value="TreeGrafter"/>
</dbReference>
<evidence type="ECO:0000259" key="1">
    <source>
        <dbReference type="Pfam" id="PF00308"/>
    </source>
</evidence>
<accession>A0A0R1RJX1</accession>
<keyword evidence="4" id="KW-1185">Reference proteome</keyword>
<name>A0A0R1RJX1_9LACO</name>
<gene>
    <name evidence="3" type="ORF">FD35_GL000423</name>
</gene>
<comment type="caution">
    <text evidence="3">The sequence shown here is derived from an EMBL/GenBank/DDBJ whole genome shotgun (WGS) entry which is preliminary data.</text>
</comment>
<feature type="domain" description="Primosomal DnaI N-terminal" evidence="2">
    <location>
        <begin position="1"/>
        <end position="93"/>
    </location>
</feature>
<dbReference type="Pfam" id="PF07319">
    <property type="entry name" value="DnaI_N"/>
    <property type="match status" value="1"/>
</dbReference>